<comment type="caution">
    <text evidence="1">The sequence shown here is derived from an EMBL/GenBank/DDBJ whole genome shotgun (WGS) entry which is preliminary data.</text>
</comment>
<accession>A0A1J5P5G6</accession>
<reference evidence="1" key="1">
    <citation type="submission" date="2016-10" db="EMBL/GenBank/DDBJ databases">
        <title>Sequence of Gallionella enrichment culture.</title>
        <authorList>
            <person name="Poehlein A."/>
            <person name="Muehling M."/>
            <person name="Daniel R."/>
        </authorList>
    </citation>
    <scope>NUCLEOTIDE SEQUENCE</scope>
</reference>
<evidence type="ECO:0000313" key="1">
    <source>
        <dbReference type="EMBL" id="OIQ66777.1"/>
    </source>
</evidence>
<gene>
    <name evidence="1" type="ORF">GALL_516520</name>
</gene>
<proteinExistence type="predicted"/>
<dbReference type="AlphaFoldDB" id="A0A1J5P5G6"/>
<dbReference type="EMBL" id="MLJW01006370">
    <property type="protein sequence ID" value="OIQ66777.1"/>
    <property type="molecule type" value="Genomic_DNA"/>
</dbReference>
<name>A0A1J5P5G6_9ZZZZ</name>
<protein>
    <submittedName>
        <fullName evidence="1">Uncharacterized protein</fullName>
    </submittedName>
</protein>
<organism evidence="1">
    <name type="scientific">mine drainage metagenome</name>
    <dbReference type="NCBI Taxonomy" id="410659"/>
    <lineage>
        <taxon>unclassified sequences</taxon>
        <taxon>metagenomes</taxon>
        <taxon>ecological metagenomes</taxon>
    </lineage>
</organism>
<sequence>MTQNAPTLATAMNTVPMAKMRLSPNRSASIPEITMNGNISADARITVFNAMPRLSPSECVM</sequence>